<dbReference type="AlphaFoldDB" id="A0A0D8JTJ4"/>
<accession>A0A0D8JTJ4</accession>
<dbReference type="VEuPathDB" id="FungiDB:CIMG_13096"/>
<name>A0A0D8JTJ4_COCIM</name>
<reference evidence="2" key="2">
    <citation type="journal article" date="2010" name="Genome Res.">
        <title>Population genomic sequencing of Coccidioides fungi reveals recent hybridization and transposon control.</title>
        <authorList>
            <person name="Neafsey D.E."/>
            <person name="Barker B.M."/>
            <person name="Sharpton T.J."/>
            <person name="Stajich J.E."/>
            <person name="Park D.J."/>
            <person name="Whiston E."/>
            <person name="Hung C.-Y."/>
            <person name="McMahan C."/>
            <person name="White J."/>
            <person name="Sykes S."/>
            <person name="Heiman D."/>
            <person name="Young S."/>
            <person name="Zeng Q."/>
            <person name="Abouelleil A."/>
            <person name="Aftuck L."/>
            <person name="Bessette D."/>
            <person name="Brown A."/>
            <person name="FitzGerald M."/>
            <person name="Lui A."/>
            <person name="Macdonald J.P."/>
            <person name="Priest M."/>
            <person name="Orbach M.J."/>
            <person name="Galgiani J.N."/>
            <person name="Kirkland T.N."/>
            <person name="Cole G.T."/>
            <person name="Birren B.W."/>
            <person name="Henn M.R."/>
            <person name="Taylor J.W."/>
            <person name="Rounsley S.D."/>
        </authorList>
    </citation>
    <scope>GENOME REANNOTATION</scope>
    <source>
        <strain evidence="2">RS</strain>
    </source>
</reference>
<evidence type="ECO:0000313" key="2">
    <source>
        <dbReference type="Proteomes" id="UP000001261"/>
    </source>
</evidence>
<dbReference type="EMBL" id="GG704912">
    <property type="protein sequence ID" value="KJF60645.1"/>
    <property type="molecule type" value="Genomic_DNA"/>
</dbReference>
<sequence length="99" mass="11067">MSEHPVQNNQLRAGWQAEFWRLTARCHCTRMECLKAKLLARQLAKPLNIRRLQAAALPQMSTTIGQSVVCSTPALTPRSIGGSAERAAGWRGTPICYFW</sequence>
<dbReference type="InParanoid" id="A0A0D8JTJ4"/>
<organism evidence="1 2">
    <name type="scientific">Coccidioides immitis (strain RS)</name>
    <name type="common">Valley fever fungus</name>
    <dbReference type="NCBI Taxonomy" id="246410"/>
    <lineage>
        <taxon>Eukaryota</taxon>
        <taxon>Fungi</taxon>
        <taxon>Dikarya</taxon>
        <taxon>Ascomycota</taxon>
        <taxon>Pezizomycotina</taxon>
        <taxon>Eurotiomycetes</taxon>
        <taxon>Eurotiomycetidae</taxon>
        <taxon>Onygenales</taxon>
        <taxon>Onygenaceae</taxon>
        <taxon>Coccidioides</taxon>
    </lineage>
</organism>
<protein>
    <submittedName>
        <fullName evidence="1">Uncharacterized protein</fullName>
    </submittedName>
</protein>
<evidence type="ECO:0000313" key="1">
    <source>
        <dbReference type="EMBL" id="KJF60645.1"/>
    </source>
</evidence>
<proteinExistence type="predicted"/>
<keyword evidence="2" id="KW-1185">Reference proteome</keyword>
<dbReference type="Proteomes" id="UP000001261">
    <property type="component" value="Unassembled WGS sequence"/>
</dbReference>
<dbReference type="KEGG" id="cim:CIMG_13096"/>
<reference evidence="2" key="1">
    <citation type="journal article" date="2009" name="Genome Res.">
        <title>Comparative genomic analyses of the human fungal pathogens Coccidioides and their relatives.</title>
        <authorList>
            <person name="Sharpton T.J."/>
            <person name="Stajich J.E."/>
            <person name="Rounsley S.D."/>
            <person name="Gardner M.J."/>
            <person name="Wortman J.R."/>
            <person name="Jordar V.S."/>
            <person name="Maiti R."/>
            <person name="Kodira C.D."/>
            <person name="Neafsey D.E."/>
            <person name="Zeng Q."/>
            <person name="Hung C.-Y."/>
            <person name="McMahan C."/>
            <person name="Muszewska A."/>
            <person name="Grynberg M."/>
            <person name="Mandel M.A."/>
            <person name="Kellner E.M."/>
            <person name="Barker B.M."/>
            <person name="Galgiani J.N."/>
            <person name="Orbach M.J."/>
            <person name="Kirkland T.N."/>
            <person name="Cole G.T."/>
            <person name="Henn M.R."/>
            <person name="Birren B.W."/>
            <person name="Taylor J.W."/>
        </authorList>
    </citation>
    <scope>NUCLEOTIDE SEQUENCE [LARGE SCALE GENOMIC DNA]</scope>
    <source>
        <strain evidence="2">RS</strain>
    </source>
</reference>
<dbReference type="GeneID" id="24164723"/>
<gene>
    <name evidence="1" type="ORF">CIMG_13096</name>
</gene>
<dbReference type="RefSeq" id="XP_004445432.1">
    <property type="nucleotide sequence ID" value="XM_004445375.1"/>
</dbReference>